<feature type="coiled-coil region" evidence="1">
    <location>
        <begin position="945"/>
        <end position="990"/>
    </location>
</feature>
<feature type="coiled-coil region" evidence="1">
    <location>
        <begin position="674"/>
        <end position="916"/>
    </location>
</feature>
<feature type="compositionally biased region" description="Polar residues" evidence="2">
    <location>
        <begin position="241"/>
        <end position="280"/>
    </location>
</feature>
<dbReference type="EMBL" id="NCSJ02000436">
    <property type="protein sequence ID" value="RFU24509.1"/>
    <property type="molecule type" value="Genomic_DNA"/>
</dbReference>
<dbReference type="GO" id="GO:0043047">
    <property type="term" value="F:single-stranded telomeric DNA binding"/>
    <property type="evidence" value="ECO:0007669"/>
    <property type="project" value="TreeGrafter"/>
</dbReference>
<comment type="caution">
    <text evidence="4">The sequence shown here is derived from an EMBL/GenBank/DDBJ whole genome shotgun (WGS) entry which is preliminary data.</text>
</comment>
<dbReference type="GO" id="GO:0051880">
    <property type="term" value="F:G-quadruplex DNA binding"/>
    <property type="evidence" value="ECO:0007669"/>
    <property type="project" value="TreeGrafter"/>
</dbReference>
<dbReference type="PANTHER" id="PTHR18867">
    <property type="entry name" value="RAD50"/>
    <property type="match status" value="1"/>
</dbReference>
<feature type="region of interest" description="Disordered" evidence="2">
    <location>
        <begin position="415"/>
        <end position="438"/>
    </location>
</feature>
<evidence type="ECO:0000256" key="1">
    <source>
        <dbReference type="SAM" id="Coils"/>
    </source>
</evidence>
<keyword evidence="5" id="KW-1185">Reference proteome</keyword>
<dbReference type="GO" id="GO:0000722">
    <property type="term" value="P:telomere maintenance via recombination"/>
    <property type="evidence" value="ECO:0007669"/>
    <property type="project" value="TreeGrafter"/>
</dbReference>
<protein>
    <recommendedName>
        <fullName evidence="3">DUF7603 domain-containing protein</fullName>
    </recommendedName>
</protein>
<feature type="non-terminal residue" evidence="4">
    <location>
        <position position="1"/>
    </location>
</feature>
<dbReference type="GO" id="GO:0007004">
    <property type="term" value="P:telomere maintenance via telomerase"/>
    <property type="evidence" value="ECO:0007669"/>
    <property type="project" value="TreeGrafter"/>
</dbReference>
<evidence type="ECO:0000313" key="4">
    <source>
        <dbReference type="EMBL" id="RFU24509.1"/>
    </source>
</evidence>
<dbReference type="STRING" id="5539.A0A3E2GTR4"/>
<feature type="compositionally biased region" description="Polar residues" evidence="2">
    <location>
        <begin position="191"/>
        <end position="224"/>
    </location>
</feature>
<accession>A0A3E2GTR4</accession>
<evidence type="ECO:0000256" key="2">
    <source>
        <dbReference type="SAM" id="MobiDB-lite"/>
    </source>
</evidence>
<proteinExistence type="predicted"/>
<dbReference type="GO" id="GO:0006302">
    <property type="term" value="P:double-strand break repair"/>
    <property type="evidence" value="ECO:0007669"/>
    <property type="project" value="TreeGrafter"/>
</dbReference>
<dbReference type="GO" id="GO:0003691">
    <property type="term" value="F:double-stranded telomeric DNA binding"/>
    <property type="evidence" value="ECO:0007669"/>
    <property type="project" value="TreeGrafter"/>
</dbReference>
<dbReference type="OMA" id="DQKWQCE"/>
<reference evidence="4 5" key="1">
    <citation type="submission" date="2018-05" db="EMBL/GenBank/DDBJ databases">
        <title>Draft genome sequence of Scytalidium lignicola DSM 105466, a ubiquitous saprotrophic fungus.</title>
        <authorList>
            <person name="Buettner E."/>
            <person name="Gebauer A.M."/>
            <person name="Hofrichter M."/>
            <person name="Liers C."/>
            <person name="Kellner H."/>
        </authorList>
    </citation>
    <scope>NUCLEOTIDE SEQUENCE [LARGE SCALE GENOMIC DNA]</scope>
    <source>
        <strain evidence="4 5">DSM 105466</strain>
    </source>
</reference>
<dbReference type="GO" id="GO:0070192">
    <property type="term" value="P:chromosome organization involved in meiotic cell cycle"/>
    <property type="evidence" value="ECO:0007669"/>
    <property type="project" value="TreeGrafter"/>
</dbReference>
<feature type="region of interest" description="Disordered" evidence="2">
    <location>
        <begin position="645"/>
        <end position="667"/>
    </location>
</feature>
<feature type="compositionally biased region" description="Pro residues" evidence="2">
    <location>
        <begin position="111"/>
        <end position="123"/>
    </location>
</feature>
<dbReference type="Proteomes" id="UP000258309">
    <property type="component" value="Unassembled WGS sequence"/>
</dbReference>
<feature type="non-terminal residue" evidence="4">
    <location>
        <position position="1110"/>
    </location>
</feature>
<feature type="domain" description="DUF7603" evidence="3">
    <location>
        <begin position="849"/>
        <end position="957"/>
    </location>
</feature>
<dbReference type="InterPro" id="IPR056023">
    <property type="entry name" value="DUF7603"/>
</dbReference>
<feature type="region of interest" description="Disordered" evidence="2">
    <location>
        <begin position="1"/>
        <end position="296"/>
    </location>
</feature>
<feature type="region of interest" description="Disordered" evidence="2">
    <location>
        <begin position="323"/>
        <end position="349"/>
    </location>
</feature>
<gene>
    <name evidence="4" type="ORF">B7463_g11828</name>
</gene>
<dbReference type="AlphaFoldDB" id="A0A3E2GTR4"/>
<feature type="coiled-coil region" evidence="1">
    <location>
        <begin position="1037"/>
        <end position="1099"/>
    </location>
</feature>
<name>A0A3E2GTR4_SCYLI</name>
<evidence type="ECO:0000313" key="5">
    <source>
        <dbReference type="Proteomes" id="UP000258309"/>
    </source>
</evidence>
<feature type="coiled-coil region" evidence="1">
    <location>
        <begin position="445"/>
        <end position="615"/>
    </location>
</feature>
<feature type="compositionally biased region" description="Low complexity" evidence="2">
    <location>
        <begin position="225"/>
        <end position="240"/>
    </location>
</feature>
<dbReference type="Pfam" id="PF24554">
    <property type="entry name" value="DUF7603"/>
    <property type="match status" value="1"/>
</dbReference>
<feature type="compositionally biased region" description="Basic and acidic residues" evidence="2">
    <location>
        <begin position="24"/>
        <end position="46"/>
    </location>
</feature>
<organism evidence="4 5">
    <name type="scientific">Scytalidium lignicola</name>
    <name type="common">Hyphomycete</name>
    <dbReference type="NCBI Taxonomy" id="5539"/>
    <lineage>
        <taxon>Eukaryota</taxon>
        <taxon>Fungi</taxon>
        <taxon>Dikarya</taxon>
        <taxon>Ascomycota</taxon>
        <taxon>Pezizomycotina</taxon>
        <taxon>Leotiomycetes</taxon>
        <taxon>Leotiomycetes incertae sedis</taxon>
        <taxon>Scytalidium</taxon>
    </lineage>
</organism>
<sequence>MAALATGNMSPGPGPDTDTPDASHPTDLRDFDHYYDQAGDPSRHDSVYSTSTSTTTPVRESLIRSRAPSLASSTTSSVVKRKPLPVTASPLATRFSIPEQLREQYHHHSHPPPPLPHLPPPLPTTSEELEELEEPSFQRPFSLDSPTLHEFPNTVVRPFSTAGFTEQQQQQQQNSSKHRERGPPVPPKQLFANQPAVTTPLQTSVSFSPTESPTTSAHAQHASVTSITSASDSPGSISPSQAEPSTATMSIFSPKVTSPLNLRNSNATSRSNYTDSNEPSTLLDKPLPKSPGSKLTSFFGWGGNTSPASSTTTFSEKAYSPVTPQQLDQSAPYAGDAFRTNPGKIKPSAIDVPKANADGYFGNTYLQPQPPPTATTTSSLQVDEMEEELKAISSELAASIRRELDLEDLVERLQTEVSSTSTPGKRTSDYFSDSGTSSVNKYSEYDSKQEEIDRMQRKTEQEKAQIRLELTNKVQEERGKRKQLESQIRYLEEKASQLQVDLTSINSLDTNERLKGLEATCEDLRRRLNEERQVKENFEDLLTALRGELENSHNERDNLKDEIVPQLKARVEGLEAQAAVQEKLAYEHSKAQQELQTLKQENMNLINAQQQLQTKRFEAIAEEAGGQIPARFSLGISRSNSLAARGTASASKPNSRPVSLSRSSSVKISTMESREALADRVKDIEAQRDALHRALKSLLERQEHQNRENQKMIRQLETERDRALSNSPKRLGYNKEVANLREEINTLRRRADEAIEQKWQCEKNLSGLKMDLDRAEQEISSLRALLDEKDILIPPPGTRDSNGLSSSGLVTSESLERAYKELQNSYADSLERIRKLELPADTDVNTTRAIKELEQSLADAVAERDFAREEADALRQRSESLRQAEQSHMESEMALADELRDSARRVEELAAQVRQQLALNSTLRKRLAETIERGEKDQKANAQKITFMQGKLKSLEDKLMAAQQASEERIARHEDDVRSLKENQNQQLQRMKEGLRSPRVFASKSPMSPMFANATKAPKVQTTSSGKAMTVSEDSQVEFLKQRVAELESALAAADTEMEEVIGKMNVSQIEVMELQNEREEAMRQTKKLQKLVEQERVKTFEERFASLAS</sequence>
<feature type="region of interest" description="Disordered" evidence="2">
    <location>
        <begin position="1004"/>
        <end position="1029"/>
    </location>
</feature>
<dbReference type="GO" id="GO:0030870">
    <property type="term" value="C:Mre11 complex"/>
    <property type="evidence" value="ECO:0007669"/>
    <property type="project" value="TreeGrafter"/>
</dbReference>
<dbReference type="GO" id="GO:0000794">
    <property type="term" value="C:condensed nuclear chromosome"/>
    <property type="evidence" value="ECO:0007669"/>
    <property type="project" value="TreeGrafter"/>
</dbReference>
<evidence type="ECO:0000259" key="3">
    <source>
        <dbReference type="Pfam" id="PF24554"/>
    </source>
</evidence>
<dbReference type="PANTHER" id="PTHR18867:SF12">
    <property type="entry name" value="DNA REPAIR PROTEIN RAD50"/>
    <property type="match status" value="1"/>
</dbReference>
<keyword evidence="1" id="KW-0175">Coiled coil</keyword>
<feature type="compositionally biased region" description="Low complexity" evidence="2">
    <location>
        <begin position="655"/>
        <end position="667"/>
    </location>
</feature>
<dbReference type="OrthoDB" id="5395440at2759"/>
<feature type="compositionally biased region" description="Polar residues" evidence="2">
    <location>
        <begin position="645"/>
        <end position="654"/>
    </location>
</feature>